<dbReference type="Gene3D" id="3.20.20.80">
    <property type="entry name" value="Glycosidases"/>
    <property type="match status" value="1"/>
</dbReference>
<name>A0A9D2II23_9FIRM</name>
<dbReference type="GO" id="GO:0005975">
    <property type="term" value="P:carbohydrate metabolic process"/>
    <property type="evidence" value="ECO:0007669"/>
    <property type="project" value="InterPro"/>
</dbReference>
<dbReference type="InterPro" id="IPR017853">
    <property type="entry name" value="GH"/>
</dbReference>
<gene>
    <name evidence="5" type="ORF">H9726_01470</name>
</gene>
<keyword evidence="3" id="KW-0812">Transmembrane</keyword>
<sequence length="1418" mass="156338">MKATGKNLRIVLIALLAAVMLAAAVLCSGTLFPSAAEGDAERDAAVAAFNGGLESEDGESLPAEWYFRERSTVKVDNAEYLEGKNSLYVVRDDYGSDFYMSSLNRIPVEGNTEYRFSYWIRSVGCDYASAIVKAVVYDEAGQQVTSRQSGETILNKDGENVSDWTEIFVTRRLPSNAAWATIEITVTKGRAEFWIDKVTARPNYPVYENFDAVNSLGRAEGWENTGTVAFTGGEMAMYGTAASALRWDAHSSCIYALSFDYKTSGSSALKVNIRYYSFAGKERSVETFTVPASAAGSTYTQNFTVTQAAYASIEFATEGAGSSSVDNVTVQMTYDPRTAGTGWQGAWVCYPANDIAYGLAGQNLFYRYTFEIPDEAISSAYIQFTADDSWKFWINGTDITTSENNGTESWSFVSMKDIKDLLVPGKNVFAFEIANMTYYTGLLFDMTVVYQSGKQERFFSDETVLSALETEKEEGWEQPAYDDSDWKEVYVIGVPPCQPWNEVSYTDNSTISDTIEIKDAEITENVTAGEEGEVTFTLSVPKQLTADYDFRVFFWGKYSSDSEVSRVPSAILEPIDAQPSSQWPAGQDITVRYRFRVPDYVESGSYMLQFDPEQVVVTGSSSFTDNKLRGFYFDITMPETPLTTSEVKRENGQTLLYINGEATSPMIYMREGSNVFKTQYAQGMEDAGVQLICLPNSRSYEMNRSGAVWVSNNRYNFDPLDDLIYETLEGAPDAKLMIHLDAEPPQWWKNANPDECVIDSNGGTAMADGTTYGASYASEKWRTDVGNYYKAFIEHVLGQPYASHVFAVKVTAGQTVEWQWWGMTTSTCGDYSPVALNAFRAWLTEQYGTDAALQAAWGDDSVTLATAQIPTWGERVNQDYTYILNGIGQRNVIDYHLFYSQMTTDSILYFADIVKQACGGRWIVGTYNGYVTNSLTFESNNIMNAHIAQILASDDVDFLCAPIAYDTRMPGMSAGYMALVDSILNAGKMFFMECDSRTVYFEIEDMEPYLLQEWGKTYTLKDTIELMKRDFAAVLAKGAGLWWYDMYGGWFDDAEIYDMVSVMKAEMDYSIAHPVQNESEIAWVIDDDLLTTTAYHFGGTYSVLYGANYLQKEQLAHIGAPYDSLYLSDLENGSARSYKVYLISAVNIDAAEKAAIDALKKDGVTILWYGIPGVYAEDGTVSADRISEITGIDLALTNESLNYNVRIVEDPAADSVAAGAGGLLYGDYDLGARNVTPMAYSVDDDAAVLGLLNGTEYAGLVEKTVQGENGSWTSVYSSVSNIPAQVIRAALEKAGGHIYSENQTDALFINSGYVGISSPYGGTRTIRLKTACDVYDVFAKEYVAKNVTSFTVEMEANGTRLFKTVPPGTVLEEPELPESPGGGNIGLIIGLSVGGAVIVAAAVVAIVLLLRKKSRKNA</sequence>
<dbReference type="GO" id="GO:0004565">
    <property type="term" value="F:beta-galactosidase activity"/>
    <property type="evidence" value="ECO:0007669"/>
    <property type="project" value="UniProtKB-EC"/>
</dbReference>
<dbReference type="SUPFAM" id="SSF49785">
    <property type="entry name" value="Galactose-binding domain-like"/>
    <property type="match status" value="2"/>
</dbReference>
<protein>
    <submittedName>
        <fullName evidence="5">Beta-galactosidase</fullName>
        <ecNumber evidence="5">3.2.1.23</ecNumber>
    </submittedName>
</protein>
<evidence type="ECO:0000313" key="6">
    <source>
        <dbReference type="Proteomes" id="UP000824025"/>
    </source>
</evidence>
<dbReference type="InterPro" id="IPR013529">
    <property type="entry name" value="Glyco_hydro_42_N"/>
</dbReference>
<keyword evidence="3" id="KW-1133">Transmembrane helix</keyword>
<comment type="caution">
    <text evidence="5">The sequence shown here is derived from an EMBL/GenBank/DDBJ whole genome shotgun (WGS) entry which is preliminary data.</text>
</comment>
<evidence type="ECO:0000256" key="1">
    <source>
        <dbReference type="ARBA" id="ARBA00022801"/>
    </source>
</evidence>
<dbReference type="Gene3D" id="2.60.120.260">
    <property type="entry name" value="Galactose-binding domain-like"/>
    <property type="match status" value="2"/>
</dbReference>
<keyword evidence="2 5" id="KW-0326">Glycosidase</keyword>
<reference evidence="5" key="2">
    <citation type="submission" date="2021-04" db="EMBL/GenBank/DDBJ databases">
        <authorList>
            <person name="Gilroy R."/>
        </authorList>
    </citation>
    <scope>NUCLEOTIDE SEQUENCE</scope>
    <source>
        <strain evidence="5">CHK192-19661</strain>
    </source>
</reference>
<dbReference type="EMBL" id="DXCF01000005">
    <property type="protein sequence ID" value="HIZ09133.1"/>
    <property type="molecule type" value="Genomic_DNA"/>
</dbReference>
<keyword evidence="1 5" id="KW-0378">Hydrolase</keyword>
<dbReference type="Pfam" id="PF02449">
    <property type="entry name" value="Glyco_hydro_42"/>
    <property type="match status" value="1"/>
</dbReference>
<evidence type="ECO:0000256" key="2">
    <source>
        <dbReference type="ARBA" id="ARBA00023295"/>
    </source>
</evidence>
<dbReference type="GO" id="GO:0009341">
    <property type="term" value="C:beta-galactosidase complex"/>
    <property type="evidence" value="ECO:0007669"/>
    <property type="project" value="InterPro"/>
</dbReference>
<evidence type="ECO:0000256" key="3">
    <source>
        <dbReference type="SAM" id="Phobius"/>
    </source>
</evidence>
<accession>A0A9D2II23</accession>
<keyword evidence="3" id="KW-0472">Membrane</keyword>
<feature type="transmembrane region" description="Helical" evidence="3">
    <location>
        <begin position="1385"/>
        <end position="1410"/>
    </location>
</feature>
<reference evidence="5" key="1">
    <citation type="journal article" date="2021" name="PeerJ">
        <title>Extensive microbial diversity within the chicken gut microbiome revealed by metagenomics and culture.</title>
        <authorList>
            <person name="Gilroy R."/>
            <person name="Ravi A."/>
            <person name="Getino M."/>
            <person name="Pursley I."/>
            <person name="Horton D.L."/>
            <person name="Alikhan N.F."/>
            <person name="Baker D."/>
            <person name="Gharbi K."/>
            <person name="Hall N."/>
            <person name="Watson M."/>
            <person name="Adriaenssens E.M."/>
            <person name="Foster-Nyarko E."/>
            <person name="Jarju S."/>
            <person name="Secka A."/>
            <person name="Antonio M."/>
            <person name="Oren A."/>
            <person name="Chaudhuri R.R."/>
            <person name="La Ragione R."/>
            <person name="Hildebrand F."/>
            <person name="Pallen M.J."/>
        </authorList>
    </citation>
    <scope>NUCLEOTIDE SEQUENCE</scope>
    <source>
        <strain evidence="5">CHK192-19661</strain>
    </source>
</reference>
<proteinExistence type="predicted"/>
<evidence type="ECO:0000259" key="4">
    <source>
        <dbReference type="Pfam" id="PF02449"/>
    </source>
</evidence>
<dbReference type="InterPro" id="IPR008979">
    <property type="entry name" value="Galactose-bd-like_sf"/>
</dbReference>
<organism evidence="5 6">
    <name type="scientific">Candidatus Borkfalkia avicola</name>
    <dbReference type="NCBI Taxonomy" id="2838503"/>
    <lineage>
        <taxon>Bacteria</taxon>
        <taxon>Bacillati</taxon>
        <taxon>Bacillota</taxon>
        <taxon>Clostridia</taxon>
        <taxon>Christensenellales</taxon>
        <taxon>Christensenellaceae</taxon>
        <taxon>Candidatus Borkfalkia</taxon>
    </lineage>
</organism>
<dbReference type="EC" id="3.2.1.23" evidence="5"/>
<dbReference type="SUPFAM" id="SSF51445">
    <property type="entry name" value="(Trans)glycosidases"/>
    <property type="match status" value="1"/>
</dbReference>
<evidence type="ECO:0000313" key="5">
    <source>
        <dbReference type="EMBL" id="HIZ09133.1"/>
    </source>
</evidence>
<dbReference type="Proteomes" id="UP000824025">
    <property type="component" value="Unassembled WGS sequence"/>
</dbReference>
<feature type="domain" description="Glycoside hydrolase family 42 N-terminal" evidence="4">
    <location>
        <begin position="712"/>
        <end position="928"/>
    </location>
</feature>